<dbReference type="PANTHER" id="PTHR24096">
    <property type="entry name" value="LONG-CHAIN-FATTY-ACID--COA LIGASE"/>
    <property type="match status" value="1"/>
</dbReference>
<feature type="domain" description="AMP-binding enzyme C-terminal" evidence="6">
    <location>
        <begin position="514"/>
        <end position="589"/>
    </location>
</feature>
<comment type="similarity">
    <text evidence="1">Belongs to the ATP-dependent AMP-binding enzyme family.</text>
</comment>
<dbReference type="InterPro" id="IPR020845">
    <property type="entry name" value="AMP-binding_CS"/>
</dbReference>
<protein>
    <submittedName>
        <fullName evidence="8">4-coumarate--CoA ligase-like 1 isoform X2</fullName>
    </submittedName>
</protein>
<dbReference type="InterPro" id="IPR042099">
    <property type="entry name" value="ANL_N_sf"/>
</dbReference>
<evidence type="ECO:0000259" key="6">
    <source>
        <dbReference type="Pfam" id="PF13193"/>
    </source>
</evidence>
<dbReference type="InterPro" id="IPR000873">
    <property type="entry name" value="AMP-dep_synth/lig_dom"/>
</dbReference>
<dbReference type="Pfam" id="PF00501">
    <property type="entry name" value="AMP-binding"/>
    <property type="match status" value="1"/>
</dbReference>
<evidence type="ECO:0000313" key="8">
    <source>
        <dbReference type="RefSeq" id="XP_022151891.1"/>
    </source>
</evidence>
<dbReference type="CDD" id="cd05904">
    <property type="entry name" value="4CL"/>
    <property type="match status" value="1"/>
</dbReference>
<dbReference type="AlphaFoldDB" id="A0A6J1DG05"/>
<dbReference type="InterPro" id="IPR045851">
    <property type="entry name" value="AMP-bd_C_sf"/>
</dbReference>
<evidence type="ECO:0000256" key="4">
    <source>
        <dbReference type="ARBA" id="ARBA00022840"/>
    </source>
</evidence>
<evidence type="ECO:0000256" key="3">
    <source>
        <dbReference type="ARBA" id="ARBA00022741"/>
    </source>
</evidence>
<dbReference type="FunFam" id="3.40.50.12780:FF:000003">
    <property type="entry name" value="Long-chain-fatty-acid--CoA ligase FadD"/>
    <property type="match status" value="1"/>
</dbReference>
<accession>A0A6J1DG05</accession>
<name>A0A6J1DG05_MOMCH</name>
<evidence type="ECO:0000259" key="5">
    <source>
        <dbReference type="Pfam" id="PF00501"/>
    </source>
</evidence>
<evidence type="ECO:0000313" key="7">
    <source>
        <dbReference type="Proteomes" id="UP000504603"/>
    </source>
</evidence>
<dbReference type="GO" id="GO:0046949">
    <property type="term" value="P:fatty-acyl-CoA biosynthetic process"/>
    <property type="evidence" value="ECO:0007669"/>
    <property type="project" value="TreeGrafter"/>
</dbReference>
<keyword evidence="3" id="KW-0547">Nucleotide-binding</keyword>
<evidence type="ECO:0000256" key="1">
    <source>
        <dbReference type="ARBA" id="ARBA00006432"/>
    </source>
</evidence>
<dbReference type="Gene3D" id="3.40.50.12780">
    <property type="entry name" value="N-terminal domain of ligase-like"/>
    <property type="match status" value="1"/>
</dbReference>
<dbReference type="InterPro" id="IPR025110">
    <property type="entry name" value="AMP-bd_C"/>
</dbReference>
<dbReference type="GO" id="GO:0004467">
    <property type="term" value="F:long-chain fatty acid-CoA ligase activity"/>
    <property type="evidence" value="ECO:0007669"/>
    <property type="project" value="TreeGrafter"/>
</dbReference>
<keyword evidence="4" id="KW-0067">ATP-binding</keyword>
<evidence type="ECO:0000256" key="2">
    <source>
        <dbReference type="ARBA" id="ARBA00022598"/>
    </source>
</evidence>
<dbReference type="GeneID" id="111019748"/>
<feature type="domain" description="AMP-dependent synthetase/ligase" evidence="5">
    <location>
        <begin position="96"/>
        <end position="463"/>
    </location>
</feature>
<proteinExistence type="inferred from homology"/>
<organism evidence="7 8">
    <name type="scientific">Momordica charantia</name>
    <name type="common">Bitter gourd</name>
    <name type="synonym">Balsam pear</name>
    <dbReference type="NCBI Taxonomy" id="3673"/>
    <lineage>
        <taxon>Eukaryota</taxon>
        <taxon>Viridiplantae</taxon>
        <taxon>Streptophyta</taxon>
        <taxon>Embryophyta</taxon>
        <taxon>Tracheophyta</taxon>
        <taxon>Spermatophyta</taxon>
        <taxon>Magnoliopsida</taxon>
        <taxon>eudicotyledons</taxon>
        <taxon>Gunneridae</taxon>
        <taxon>Pentapetalae</taxon>
        <taxon>rosids</taxon>
        <taxon>fabids</taxon>
        <taxon>Cucurbitales</taxon>
        <taxon>Cucurbitaceae</taxon>
        <taxon>Momordiceae</taxon>
        <taxon>Momordica</taxon>
    </lineage>
</organism>
<dbReference type="Proteomes" id="UP000504603">
    <property type="component" value="Unplaced"/>
</dbReference>
<keyword evidence="2" id="KW-0436">Ligase</keyword>
<dbReference type="PANTHER" id="PTHR24096:SF389">
    <property type="entry name" value="4-COUMARATE--COA LIGASE-LIKE 1"/>
    <property type="match status" value="1"/>
</dbReference>
<dbReference type="OrthoDB" id="10253869at2759"/>
<keyword evidence="7" id="KW-1185">Reference proteome</keyword>
<dbReference type="FunFam" id="3.30.300.30:FF:000007">
    <property type="entry name" value="4-coumarate--CoA ligase 2"/>
    <property type="match status" value="1"/>
</dbReference>
<dbReference type="GO" id="GO:0005524">
    <property type="term" value="F:ATP binding"/>
    <property type="evidence" value="ECO:0007669"/>
    <property type="project" value="UniProtKB-KW"/>
</dbReference>
<gene>
    <name evidence="8" type="primary">LOC111019748</name>
</gene>
<sequence length="609" mass="67094">MLWFVYKESLQTCHNEWRESTISHQKRPMPISPPITLHISHSQSMKTEPSSMPVANISAMGTLIRDLVEDEEHIFRSQLPEVQVPDDITLPEFVLQNAESYAENVAFVEAVSGKAYTYREVVRDTKRFAKALSSLRLRKGQVVIVVLPNVAEYAIVALGIMAAGGVFSGVNPAAHISEIKKQVEAADAKLVVTNSPNFEKVKELKLPVIVLGEELIEGSMNWHKLLEAADRAGNNHVKEDIKQSDLCALPFSSGTTGVSKGVMLTHRNLVANLCSTLSGVPRETEGKVTTLGLIPFFHIYGITGICCATLRNKGKVVVMGRFDLRTFINALITQEVTFAPIVPPIILALVKNPIVEEFDLSSLKLQAIMTAAAPLAPEIQTAFEKKFPGVDVQEAYGLTEHSCITLNYGSIGKENLTAKKNTVGRILPNLEVKFIDPESGRSLPKNTPGEICVRSQCVMQGYYNNEEETSRTIDNRGWLHTGDIGYIDDNGDVFIVDRIKELIKYKGFQVAPAELEAILLTHPSIEDAAVVPLPDEEAGEIPAASVVIAPNSKETEEEIIQYVASNVAYYKKVRVVHFVDSIPKSPSGKVMRRLIKEKMIDKIRAKTAS</sequence>
<dbReference type="PROSITE" id="PS00455">
    <property type="entry name" value="AMP_BINDING"/>
    <property type="match status" value="1"/>
</dbReference>
<dbReference type="RefSeq" id="XP_022151891.1">
    <property type="nucleotide sequence ID" value="XM_022296199.1"/>
</dbReference>
<dbReference type="Gene3D" id="3.30.300.30">
    <property type="match status" value="1"/>
</dbReference>
<dbReference type="Pfam" id="PF13193">
    <property type="entry name" value="AMP-binding_C"/>
    <property type="match status" value="1"/>
</dbReference>
<reference evidence="8" key="1">
    <citation type="submission" date="2025-08" db="UniProtKB">
        <authorList>
            <consortium name="RefSeq"/>
        </authorList>
    </citation>
    <scope>IDENTIFICATION</scope>
    <source>
        <strain evidence="8">OHB3-1</strain>
    </source>
</reference>
<dbReference type="SUPFAM" id="SSF56801">
    <property type="entry name" value="Acetyl-CoA synthetase-like"/>
    <property type="match status" value="1"/>
</dbReference>